<feature type="transmembrane region" description="Helical" evidence="6">
    <location>
        <begin position="133"/>
        <end position="150"/>
    </location>
</feature>
<dbReference type="AlphaFoldDB" id="A0A1M6PEJ5"/>
<dbReference type="GO" id="GO:0005886">
    <property type="term" value="C:plasma membrane"/>
    <property type="evidence" value="ECO:0007669"/>
    <property type="project" value="UniProtKB-SubCell"/>
</dbReference>
<dbReference type="PANTHER" id="PTHR30509:SF9">
    <property type="entry name" value="MULTIDRUG RESISTANCE PROTEIN MDTO"/>
    <property type="match status" value="1"/>
</dbReference>
<evidence type="ECO:0000256" key="4">
    <source>
        <dbReference type="ARBA" id="ARBA00022989"/>
    </source>
</evidence>
<feature type="transmembrane region" description="Helical" evidence="6">
    <location>
        <begin position="85"/>
        <end position="101"/>
    </location>
</feature>
<keyword evidence="3 6" id="KW-0812">Transmembrane</keyword>
<dbReference type="EMBL" id="FQZB01000013">
    <property type="protein sequence ID" value="SHK06312.1"/>
    <property type="molecule type" value="Genomic_DNA"/>
</dbReference>
<keyword evidence="4 6" id="KW-1133">Transmembrane helix</keyword>
<feature type="transmembrane region" description="Helical" evidence="6">
    <location>
        <begin position="162"/>
        <end position="180"/>
    </location>
</feature>
<dbReference type="RefSeq" id="WP_242958417.1">
    <property type="nucleotide sequence ID" value="NZ_FQZB01000013.1"/>
</dbReference>
<keyword evidence="5 6" id="KW-0472">Membrane</keyword>
<comment type="subcellular location">
    <subcellularLocation>
        <location evidence="1">Cell membrane</location>
        <topology evidence="1">Multi-pass membrane protein</topology>
    </subcellularLocation>
</comment>
<dbReference type="Pfam" id="PF06081">
    <property type="entry name" value="ArAE_1"/>
    <property type="match status" value="1"/>
</dbReference>
<dbReference type="Proteomes" id="UP000184310">
    <property type="component" value="Unassembled WGS sequence"/>
</dbReference>
<feature type="transmembrane region" description="Helical" evidence="6">
    <location>
        <begin position="108"/>
        <end position="127"/>
    </location>
</feature>
<name>A0A1M6PEJ5_9CLOT</name>
<dbReference type="PANTHER" id="PTHR30509">
    <property type="entry name" value="P-HYDROXYBENZOIC ACID EFFLUX PUMP SUBUNIT-RELATED"/>
    <property type="match status" value="1"/>
</dbReference>
<evidence type="ECO:0000256" key="5">
    <source>
        <dbReference type="ARBA" id="ARBA00023136"/>
    </source>
</evidence>
<evidence type="ECO:0000256" key="1">
    <source>
        <dbReference type="ARBA" id="ARBA00004651"/>
    </source>
</evidence>
<organism evidence="7 8">
    <name type="scientific">Clostridium cavendishii DSM 21758</name>
    <dbReference type="NCBI Taxonomy" id="1121302"/>
    <lineage>
        <taxon>Bacteria</taxon>
        <taxon>Bacillati</taxon>
        <taxon>Bacillota</taxon>
        <taxon>Clostridia</taxon>
        <taxon>Eubacteriales</taxon>
        <taxon>Clostridiaceae</taxon>
        <taxon>Clostridium</taxon>
    </lineage>
</organism>
<protein>
    <submittedName>
        <fullName evidence="7">Aromatic acid exporter family member 1</fullName>
    </submittedName>
</protein>
<accession>A0A1M6PEJ5</accession>
<reference evidence="7 8" key="1">
    <citation type="submission" date="2016-11" db="EMBL/GenBank/DDBJ databases">
        <authorList>
            <person name="Jaros S."/>
            <person name="Januszkiewicz K."/>
            <person name="Wedrychowicz H."/>
        </authorList>
    </citation>
    <scope>NUCLEOTIDE SEQUENCE [LARGE SCALE GENOMIC DNA]</scope>
    <source>
        <strain evidence="7 8">DSM 21758</strain>
    </source>
</reference>
<evidence type="ECO:0000256" key="3">
    <source>
        <dbReference type="ARBA" id="ARBA00022692"/>
    </source>
</evidence>
<sequence>MKLNKHYKISINTEKLYKIKDYLISKFKKLPKVGMRNIKTALAVLTCILLLKLIGFSYPFYACIAAVICMQDTVKNSYTAGKNRMIGTIIGGMFGMLLAYLEEYLNIGFLNPLIVFLGIISLIYIGTALKRHSSISISCIVFLAIMVNLRDTTPFVYSINRMFETFVGIIVAIIINKLIVPQDEPEKSID</sequence>
<evidence type="ECO:0000256" key="6">
    <source>
        <dbReference type="SAM" id="Phobius"/>
    </source>
</evidence>
<keyword evidence="8" id="KW-1185">Reference proteome</keyword>
<proteinExistence type="predicted"/>
<dbReference type="InterPro" id="IPR010343">
    <property type="entry name" value="ArAE_1"/>
</dbReference>
<gene>
    <name evidence="7" type="ORF">SAMN02745163_03128</name>
</gene>
<keyword evidence="2" id="KW-1003">Cell membrane</keyword>
<evidence type="ECO:0000313" key="7">
    <source>
        <dbReference type="EMBL" id="SHK06312.1"/>
    </source>
</evidence>
<evidence type="ECO:0000313" key="8">
    <source>
        <dbReference type="Proteomes" id="UP000184310"/>
    </source>
</evidence>
<evidence type="ECO:0000256" key="2">
    <source>
        <dbReference type="ARBA" id="ARBA00022475"/>
    </source>
</evidence>